<dbReference type="PROSITE" id="PS50800">
    <property type="entry name" value="SAP"/>
    <property type="match status" value="1"/>
</dbReference>
<dbReference type="PANTHER" id="PTHR15683">
    <property type="entry name" value="SCAFFOLD ATTACHMENT FACTOR B-RELATED"/>
    <property type="match status" value="1"/>
</dbReference>
<gene>
    <name evidence="6" type="primary">ACIN1</name>
</gene>
<dbReference type="GO" id="GO:0005634">
    <property type="term" value="C:nucleus"/>
    <property type="evidence" value="ECO:0007669"/>
    <property type="project" value="UniProtKB-SubCell"/>
</dbReference>
<dbReference type="Gene3D" id="1.10.720.30">
    <property type="entry name" value="SAP domain"/>
    <property type="match status" value="1"/>
</dbReference>
<feature type="region of interest" description="Disordered" evidence="4">
    <location>
        <begin position="465"/>
        <end position="484"/>
    </location>
</feature>
<evidence type="ECO:0000256" key="1">
    <source>
        <dbReference type="ARBA" id="ARBA00004123"/>
    </source>
</evidence>
<dbReference type="SMART" id="SM00513">
    <property type="entry name" value="SAP"/>
    <property type="match status" value="1"/>
</dbReference>
<dbReference type="Pfam" id="PF02037">
    <property type="entry name" value="SAP"/>
    <property type="match status" value="1"/>
</dbReference>
<accession>A0A1A7YQ38</accession>
<feature type="compositionally biased region" description="Acidic residues" evidence="4">
    <location>
        <begin position="189"/>
        <end position="204"/>
    </location>
</feature>
<dbReference type="GO" id="GO:0006357">
    <property type="term" value="P:regulation of transcription by RNA polymerase II"/>
    <property type="evidence" value="ECO:0007669"/>
    <property type="project" value="TreeGrafter"/>
</dbReference>
<reference evidence="6" key="1">
    <citation type="submission" date="2016-05" db="EMBL/GenBank/DDBJ databases">
        <authorList>
            <person name="Lavstsen T."/>
            <person name="Jespersen J.S."/>
        </authorList>
    </citation>
    <scope>NUCLEOTIDE SEQUENCE</scope>
    <source>
        <tissue evidence="6">Brain</tissue>
    </source>
</reference>
<feature type="compositionally biased region" description="Pro residues" evidence="4">
    <location>
        <begin position="248"/>
        <end position="258"/>
    </location>
</feature>
<dbReference type="AlphaFoldDB" id="A0A1A7YQ38"/>
<dbReference type="PANTHER" id="PTHR15683:SF5">
    <property type="entry name" value="SAFB-LIKE TRANSCRIPTION MODULATOR"/>
    <property type="match status" value="1"/>
</dbReference>
<reference evidence="6" key="2">
    <citation type="submission" date="2016-06" db="EMBL/GenBank/DDBJ databases">
        <title>The genome of a short-lived fish provides insights into sex chromosome evolution and the genetic control of aging.</title>
        <authorList>
            <person name="Reichwald K."/>
            <person name="Felder M."/>
            <person name="Petzold A."/>
            <person name="Koch P."/>
            <person name="Groth M."/>
            <person name="Platzer M."/>
        </authorList>
    </citation>
    <scope>NUCLEOTIDE SEQUENCE</scope>
    <source>
        <tissue evidence="6">Brain</tissue>
    </source>
</reference>
<evidence type="ECO:0000313" key="6">
    <source>
        <dbReference type="EMBL" id="SBP32293.1"/>
    </source>
</evidence>
<feature type="compositionally biased region" description="Low complexity" evidence="4">
    <location>
        <begin position="238"/>
        <end position="247"/>
    </location>
</feature>
<dbReference type="InterPro" id="IPR051738">
    <property type="entry name" value="SAF_Modulators"/>
</dbReference>
<dbReference type="InterPro" id="IPR036361">
    <property type="entry name" value="SAP_dom_sf"/>
</dbReference>
<dbReference type="GO" id="GO:0003723">
    <property type="term" value="F:RNA binding"/>
    <property type="evidence" value="ECO:0007669"/>
    <property type="project" value="UniProtKB-KW"/>
</dbReference>
<organism evidence="6">
    <name type="scientific">Iconisemion striatum</name>
    <dbReference type="NCBI Taxonomy" id="60296"/>
    <lineage>
        <taxon>Eukaryota</taxon>
        <taxon>Metazoa</taxon>
        <taxon>Chordata</taxon>
        <taxon>Craniata</taxon>
        <taxon>Vertebrata</taxon>
        <taxon>Euteleostomi</taxon>
        <taxon>Actinopterygii</taxon>
        <taxon>Neopterygii</taxon>
        <taxon>Teleostei</taxon>
        <taxon>Neoteleostei</taxon>
        <taxon>Acanthomorphata</taxon>
        <taxon>Ovalentaria</taxon>
        <taxon>Atherinomorphae</taxon>
        <taxon>Cyprinodontiformes</taxon>
        <taxon>Nothobranchiidae</taxon>
        <taxon>Iconisemion</taxon>
    </lineage>
</organism>
<evidence type="ECO:0000256" key="4">
    <source>
        <dbReference type="SAM" id="MobiDB-lite"/>
    </source>
</evidence>
<dbReference type="EMBL" id="HADX01010061">
    <property type="protein sequence ID" value="SBP32293.1"/>
    <property type="molecule type" value="Transcribed_RNA"/>
</dbReference>
<feature type="compositionally biased region" description="Basic and acidic residues" evidence="4">
    <location>
        <begin position="99"/>
        <end position="113"/>
    </location>
</feature>
<feature type="compositionally biased region" description="Basic and acidic residues" evidence="4">
    <location>
        <begin position="212"/>
        <end position="227"/>
    </location>
</feature>
<feature type="compositionally biased region" description="Low complexity" evidence="4">
    <location>
        <begin position="275"/>
        <end position="302"/>
    </location>
</feature>
<sequence>MADLEDVTLDGRPLQSLRVADLKAALEERGLSKSGQKNALVKRLKGALMLENLQRTSTPHIGLQPNSQIGEEMSQNSFIKQYLAKQQELLRQRLEREAREAHETNEQEGHRDVNNSTSCPPPAQEISPSVQHKPPGPSDGEFGSVNAAQDNRNQEADVSSPPASGSVATRVSGGEQRSERGSASSEVAGDSDDDDSEGGDDDDWGNNAPRRNLREPPRVPTLRERSGAPRQPQQQHIPSLLSPQLRQPTPPPSPPPELSFPLPDTPKQSPPSPPAASARHSPSSSSSGSSSSGSRSSSPEPQRSGHAERKPGPLTLLARKMESEGAFSGAGWPGTDGEVDRQDSSSPSAILFPGRAPPEGLVSAVSHTANTASHVPFPMIPGTHQGVTLLASSQLPVSVLKATAAEERDRESGMEKERALELERQEKLRKLEEDRAAKEERERAIAQEKEERERALERERFERQQALEREEREKALQQERRASL</sequence>
<evidence type="ECO:0000259" key="5">
    <source>
        <dbReference type="PROSITE" id="PS50800"/>
    </source>
</evidence>
<keyword evidence="3" id="KW-0539">Nucleus</keyword>
<evidence type="ECO:0000256" key="2">
    <source>
        <dbReference type="ARBA" id="ARBA00022884"/>
    </source>
</evidence>
<feature type="region of interest" description="Disordered" evidence="4">
    <location>
        <begin position="426"/>
        <end position="456"/>
    </location>
</feature>
<dbReference type="GO" id="GO:0050684">
    <property type="term" value="P:regulation of mRNA processing"/>
    <property type="evidence" value="ECO:0007669"/>
    <property type="project" value="TreeGrafter"/>
</dbReference>
<dbReference type="GO" id="GO:0043565">
    <property type="term" value="F:sequence-specific DNA binding"/>
    <property type="evidence" value="ECO:0007669"/>
    <property type="project" value="TreeGrafter"/>
</dbReference>
<name>A0A1A7YQ38_9TELE</name>
<feature type="domain" description="SAP" evidence="5">
    <location>
        <begin position="14"/>
        <end position="48"/>
    </location>
</feature>
<dbReference type="SUPFAM" id="SSF68906">
    <property type="entry name" value="SAP domain"/>
    <property type="match status" value="1"/>
</dbReference>
<evidence type="ECO:0000256" key="3">
    <source>
        <dbReference type="ARBA" id="ARBA00023242"/>
    </source>
</evidence>
<keyword evidence="2" id="KW-0694">RNA-binding</keyword>
<proteinExistence type="predicted"/>
<feature type="region of interest" description="Disordered" evidence="4">
    <location>
        <begin position="99"/>
        <end position="361"/>
    </location>
</feature>
<dbReference type="InterPro" id="IPR003034">
    <property type="entry name" value="SAP_dom"/>
</dbReference>
<comment type="subcellular location">
    <subcellularLocation>
        <location evidence="1">Nucleus</location>
    </subcellularLocation>
</comment>
<protein>
    <submittedName>
        <fullName evidence="6">Apoptotic chromatin condensation inducer 1</fullName>
    </submittedName>
</protein>